<reference evidence="1 2" key="1">
    <citation type="journal article" date="2020" name="Front. Microbiol.">
        <title>Phenotypic and Genetic Characterization of the Cheese Ripening Yeast Geotrichum candidum.</title>
        <authorList>
            <person name="Perkins V."/>
            <person name="Vignola S."/>
            <person name="Lessard M.H."/>
            <person name="Plante P.L."/>
            <person name="Corbeil J."/>
            <person name="Dugat-Bony E."/>
            <person name="Frenette M."/>
            <person name="Labrie S."/>
        </authorList>
    </citation>
    <scope>NUCLEOTIDE SEQUENCE [LARGE SCALE GENOMIC DNA]</scope>
    <source>
        <strain evidence="1 2">LMA-1147</strain>
    </source>
</reference>
<organism evidence="1 2">
    <name type="scientific">Geotrichum galactomycetum</name>
    <dbReference type="NCBI Taxonomy" id="27317"/>
    <lineage>
        <taxon>Eukaryota</taxon>
        <taxon>Fungi</taxon>
        <taxon>Dikarya</taxon>
        <taxon>Ascomycota</taxon>
        <taxon>Saccharomycotina</taxon>
        <taxon>Dipodascomycetes</taxon>
        <taxon>Dipodascales</taxon>
        <taxon>Dipodascaceae</taxon>
        <taxon>Geotrichum</taxon>
    </lineage>
</organism>
<name>A0ACB6V497_9ASCO</name>
<keyword evidence="2" id="KW-1185">Reference proteome</keyword>
<accession>A0ACB6V497</accession>
<evidence type="ECO:0000313" key="1">
    <source>
        <dbReference type="EMBL" id="KAF5097245.1"/>
    </source>
</evidence>
<comment type="caution">
    <text evidence="1">The sequence shown here is derived from an EMBL/GenBank/DDBJ whole genome shotgun (WGS) entry which is preliminary data.</text>
</comment>
<gene>
    <name evidence="1" type="ORF">D0Z00_002454</name>
</gene>
<dbReference type="Proteomes" id="UP000744676">
    <property type="component" value="Unassembled WGS sequence"/>
</dbReference>
<dbReference type="EMBL" id="QVQA01000070">
    <property type="protein sequence ID" value="KAF5097245.1"/>
    <property type="molecule type" value="Genomic_DNA"/>
</dbReference>
<proteinExistence type="predicted"/>
<sequence>MNANADISSSPKQQLHVIQSLSRSYSHVASEREYHVPYPVLQALVLRPPVATTGAPYPVVKNLNPFDKKRILVTGGAGFVGSHLVDRLMMLGHDVICLDNYFTGSKANVNHWVGHPNFELVRHDVIDSLLLEVDQIYHLACPASPVHYQSNPVKTLKTSFFGTYNMLGLAKRVKARFLFASTSEVYGDPEEHPQKESYWGHVNCQGPRSCYDEGKRVGESLAYSYMRQDNVDVRVARIFNTYGPRMNWNDGRVVSNFILQALKNEDLTIYGDGESTRSFQFVVDLVDGLIALMNSDCTEPVNLGNPEEYTIKEFADLIIRLVRDITAPFTKSSTQVLALKNTTESRQAFKVKTTAPKLYFVRPNTSIVDPGETAEVSVIIQPFKEDPPSDYQCNDKFLVMSTPLAHDNPITANSPEFATFWTNDSAEFKEHVTNKKVRVRYVFGEPAEGAANEAEPEAEASTEKSAVSSSEPLVAPVIAAPAVSRSAVPAAQPPSYTQLDQDASLQEALDKAQARIRALSSELEEQKSITNVKTNSSSSGKSSAVARPAAGVPLPQAALLVLVAFLVGWFFF</sequence>
<evidence type="ECO:0000313" key="2">
    <source>
        <dbReference type="Proteomes" id="UP000744676"/>
    </source>
</evidence>
<protein>
    <submittedName>
        <fullName evidence="1">Uncharacterized protein</fullName>
    </submittedName>
</protein>